<keyword evidence="4" id="KW-1185">Reference proteome</keyword>
<gene>
    <name evidence="3" type="ordered locus">Pedsa_1957</name>
</gene>
<dbReference type="STRING" id="762903.Pedsa_1957"/>
<dbReference type="KEGG" id="psn:Pedsa_1957"/>
<dbReference type="EMBL" id="CP002545">
    <property type="protein sequence ID" value="ADY52510.1"/>
    <property type="molecule type" value="Genomic_DNA"/>
</dbReference>
<dbReference type="Proteomes" id="UP000000310">
    <property type="component" value="Chromosome"/>
</dbReference>
<dbReference type="Pfam" id="PF19573">
    <property type="entry name" value="DUF6089"/>
    <property type="match status" value="1"/>
</dbReference>
<organism evidence="3 4">
    <name type="scientific">Pseudopedobacter saltans (strain ATCC 51119 / DSM 12145 / JCM 21818 / CCUG 39354 / LMG 10337 / NBRC 100064 / NCIMB 13643)</name>
    <name type="common">Pedobacter saltans</name>
    <dbReference type="NCBI Taxonomy" id="762903"/>
    <lineage>
        <taxon>Bacteria</taxon>
        <taxon>Pseudomonadati</taxon>
        <taxon>Bacteroidota</taxon>
        <taxon>Sphingobacteriia</taxon>
        <taxon>Sphingobacteriales</taxon>
        <taxon>Sphingobacteriaceae</taxon>
        <taxon>Pseudopedobacter</taxon>
    </lineage>
</organism>
<dbReference type="eggNOG" id="COG3637">
    <property type="taxonomic scope" value="Bacteria"/>
</dbReference>
<evidence type="ECO:0000259" key="2">
    <source>
        <dbReference type="Pfam" id="PF19573"/>
    </source>
</evidence>
<dbReference type="OrthoDB" id="654178at2"/>
<sequence length="273" mass="31298">MNYSYVAVFLSLLLFGSQRAFPQNWEAGIALGGSGYTGDLNQRGYHKITDPAFGFAVKKNFDGYWALKFSLLKGTVRANDLASKNEDQRNRGLNFFSPITEGSIQLEFNFFDFGIDWGQARVTPFLYSGVSYFGFNPKAIYNGEEYELKRYATELDDDQFNPENDAYKTTAFALPIGAGIKFKLSNNWNVATEFSFRTAYTDYLDDVSKDYALIDPNKNNFNKERWFVSDPTGYSDGANPNFKIQRGDYRKRDTYFFALVTLSYVFRNKDCPF</sequence>
<dbReference type="InterPro" id="IPR045743">
    <property type="entry name" value="DUF6089"/>
</dbReference>
<name>F0S9V2_PSESL</name>
<keyword evidence="1" id="KW-0732">Signal</keyword>
<feature type="domain" description="DUF6089" evidence="2">
    <location>
        <begin position="12"/>
        <end position="230"/>
    </location>
</feature>
<evidence type="ECO:0000313" key="4">
    <source>
        <dbReference type="Proteomes" id="UP000000310"/>
    </source>
</evidence>
<protein>
    <recommendedName>
        <fullName evidence="2">DUF6089 domain-containing protein</fullName>
    </recommendedName>
</protein>
<dbReference type="RefSeq" id="WP_013632997.1">
    <property type="nucleotide sequence ID" value="NC_015177.1"/>
</dbReference>
<feature type="signal peptide" evidence="1">
    <location>
        <begin position="1"/>
        <end position="20"/>
    </location>
</feature>
<evidence type="ECO:0000256" key="1">
    <source>
        <dbReference type="SAM" id="SignalP"/>
    </source>
</evidence>
<dbReference type="AlphaFoldDB" id="F0S9V2"/>
<reference evidence="4" key="2">
    <citation type="submission" date="2011-02" db="EMBL/GenBank/DDBJ databases">
        <title>The complete genome of Pedobacter saltans DSM 12145.</title>
        <authorList>
            <consortium name="US DOE Joint Genome Institute (JGI-PGF)"/>
            <person name="Lucas S."/>
            <person name="Copeland A."/>
            <person name="Lapidus A."/>
            <person name="Bruce D."/>
            <person name="Goodwin L."/>
            <person name="Pitluck S."/>
            <person name="Kyrpides N."/>
            <person name="Mavromatis K."/>
            <person name="Pagani I."/>
            <person name="Ivanova N."/>
            <person name="Ovchinnikova G."/>
            <person name="Lu M."/>
            <person name="Detter J.C."/>
            <person name="Han C."/>
            <person name="Land M."/>
            <person name="Hauser L."/>
            <person name="Markowitz V."/>
            <person name="Cheng J.-F."/>
            <person name="Hugenholtz P."/>
            <person name="Woyke T."/>
            <person name="Wu D."/>
            <person name="Tindall B."/>
            <person name="Pomrenke H.G."/>
            <person name="Brambilla E."/>
            <person name="Klenk H.-P."/>
            <person name="Eisen J.A."/>
        </authorList>
    </citation>
    <scope>NUCLEOTIDE SEQUENCE [LARGE SCALE GENOMIC DNA]</scope>
    <source>
        <strain evidence="4">ATCC 51119 / DSM 12145 / JCM 21818 / LMG 10337 / NBRC 100064 / NCIMB 13643</strain>
    </source>
</reference>
<dbReference type="Gene3D" id="2.40.160.20">
    <property type="match status" value="1"/>
</dbReference>
<feature type="chain" id="PRO_5003256820" description="DUF6089 domain-containing protein" evidence="1">
    <location>
        <begin position="21"/>
        <end position="273"/>
    </location>
</feature>
<dbReference type="HOGENOM" id="CLU_071588_0_0_10"/>
<accession>F0S9V2</accession>
<reference evidence="3 4" key="1">
    <citation type="journal article" date="2011" name="Stand. Genomic Sci.">
        <title>Complete genome sequence of the gliding, heparinolytic Pedobacter saltans type strain (113).</title>
        <authorList>
            <person name="Liolios K."/>
            <person name="Sikorski J."/>
            <person name="Lu M."/>
            <person name="Nolan M."/>
            <person name="Lapidus A."/>
            <person name="Lucas S."/>
            <person name="Hammon N."/>
            <person name="Deshpande S."/>
            <person name="Cheng J.F."/>
            <person name="Tapia R."/>
            <person name="Han C."/>
            <person name="Goodwin L."/>
            <person name="Pitluck S."/>
            <person name="Huntemann M."/>
            <person name="Ivanova N."/>
            <person name="Pagani I."/>
            <person name="Mavromatis K."/>
            <person name="Ovchinikova G."/>
            <person name="Pati A."/>
            <person name="Chen A."/>
            <person name="Palaniappan K."/>
            <person name="Land M."/>
            <person name="Hauser L."/>
            <person name="Brambilla E.M."/>
            <person name="Kotsyurbenko O."/>
            <person name="Rohde M."/>
            <person name="Tindall B.J."/>
            <person name="Abt B."/>
            <person name="Goker M."/>
            <person name="Detter J.C."/>
            <person name="Woyke T."/>
            <person name="Bristow J."/>
            <person name="Eisen J.A."/>
            <person name="Markowitz V."/>
            <person name="Hugenholtz P."/>
            <person name="Klenk H.P."/>
            <person name="Kyrpides N.C."/>
        </authorList>
    </citation>
    <scope>NUCLEOTIDE SEQUENCE [LARGE SCALE GENOMIC DNA]</scope>
    <source>
        <strain evidence="4">ATCC 51119 / DSM 12145 / JCM 21818 / LMG 10337 / NBRC 100064 / NCIMB 13643</strain>
    </source>
</reference>
<evidence type="ECO:0000313" key="3">
    <source>
        <dbReference type="EMBL" id="ADY52510.1"/>
    </source>
</evidence>
<proteinExistence type="predicted"/>